<gene>
    <name evidence="1" type="ORF">METZ01_LOCUS468287</name>
</gene>
<reference evidence="1" key="1">
    <citation type="submission" date="2018-05" db="EMBL/GenBank/DDBJ databases">
        <authorList>
            <person name="Lanie J.A."/>
            <person name="Ng W.-L."/>
            <person name="Kazmierczak K.M."/>
            <person name="Andrzejewski T.M."/>
            <person name="Davidsen T.M."/>
            <person name="Wayne K.J."/>
            <person name="Tettelin H."/>
            <person name="Glass J.I."/>
            <person name="Rusch D."/>
            <person name="Podicherti R."/>
            <person name="Tsui H.-C.T."/>
            <person name="Winkler M.E."/>
        </authorList>
    </citation>
    <scope>NUCLEOTIDE SEQUENCE</scope>
</reference>
<name>A0A383B6I3_9ZZZZ</name>
<accession>A0A383B6I3</accession>
<dbReference type="EMBL" id="UINC01197780">
    <property type="protein sequence ID" value="SVE15433.1"/>
    <property type="molecule type" value="Genomic_DNA"/>
</dbReference>
<evidence type="ECO:0000313" key="1">
    <source>
        <dbReference type="EMBL" id="SVE15433.1"/>
    </source>
</evidence>
<protein>
    <submittedName>
        <fullName evidence="1">Uncharacterized protein</fullName>
    </submittedName>
</protein>
<proteinExistence type="predicted"/>
<organism evidence="1">
    <name type="scientific">marine metagenome</name>
    <dbReference type="NCBI Taxonomy" id="408172"/>
    <lineage>
        <taxon>unclassified sequences</taxon>
        <taxon>metagenomes</taxon>
        <taxon>ecological metagenomes</taxon>
    </lineage>
</organism>
<sequence length="70" mass="7633">MVIIKAVNDIVSGISAIVSDLMAGTQDLSGVYKDSCRSIRLESKMANVKEMNSLLKTAGIKLEDLNEYLK</sequence>
<dbReference type="AlphaFoldDB" id="A0A383B6I3"/>